<gene>
    <name evidence="1" type="ORF">HK097_003192</name>
</gene>
<evidence type="ECO:0000313" key="2">
    <source>
        <dbReference type="Proteomes" id="UP001212841"/>
    </source>
</evidence>
<comment type="caution">
    <text evidence="1">The sequence shown here is derived from an EMBL/GenBank/DDBJ whole genome shotgun (WGS) entry which is preliminary data.</text>
</comment>
<dbReference type="Proteomes" id="UP001212841">
    <property type="component" value="Unassembled WGS sequence"/>
</dbReference>
<organism evidence="1 2">
    <name type="scientific">Rhizophlyctis rosea</name>
    <dbReference type="NCBI Taxonomy" id="64517"/>
    <lineage>
        <taxon>Eukaryota</taxon>
        <taxon>Fungi</taxon>
        <taxon>Fungi incertae sedis</taxon>
        <taxon>Chytridiomycota</taxon>
        <taxon>Chytridiomycota incertae sedis</taxon>
        <taxon>Chytridiomycetes</taxon>
        <taxon>Rhizophlyctidales</taxon>
        <taxon>Rhizophlyctidaceae</taxon>
        <taxon>Rhizophlyctis</taxon>
    </lineage>
</organism>
<reference evidence="1" key="1">
    <citation type="submission" date="2020-05" db="EMBL/GenBank/DDBJ databases">
        <title>Phylogenomic resolution of chytrid fungi.</title>
        <authorList>
            <person name="Stajich J.E."/>
            <person name="Amses K."/>
            <person name="Simmons R."/>
            <person name="Seto K."/>
            <person name="Myers J."/>
            <person name="Bonds A."/>
            <person name="Quandt C.A."/>
            <person name="Barry K."/>
            <person name="Liu P."/>
            <person name="Grigoriev I."/>
            <person name="Longcore J.E."/>
            <person name="James T.Y."/>
        </authorList>
    </citation>
    <scope>NUCLEOTIDE SEQUENCE</scope>
    <source>
        <strain evidence="1">JEL0318</strain>
    </source>
</reference>
<evidence type="ECO:0000313" key="1">
    <source>
        <dbReference type="EMBL" id="KAJ3038376.1"/>
    </source>
</evidence>
<sequence length="87" mass="9891">MAPQFFLHSLSQCRGFVEQKPIKTQSKDPSKIHIKFEKTFWNFENADWKAVFDTKDGADTSKDGPNLVTLPDGPLISPRLEDILVND</sequence>
<accession>A0AAD5S2L4</accession>
<dbReference type="AlphaFoldDB" id="A0AAD5S2L4"/>
<protein>
    <submittedName>
        <fullName evidence="1">Uncharacterized protein</fullName>
    </submittedName>
</protein>
<dbReference type="EMBL" id="JADGJD010001738">
    <property type="protein sequence ID" value="KAJ3038376.1"/>
    <property type="molecule type" value="Genomic_DNA"/>
</dbReference>
<keyword evidence="2" id="KW-1185">Reference proteome</keyword>
<proteinExistence type="predicted"/>
<name>A0AAD5S2L4_9FUNG</name>